<evidence type="ECO:0000256" key="1">
    <source>
        <dbReference type="ARBA" id="ARBA00004370"/>
    </source>
</evidence>
<dbReference type="AlphaFoldDB" id="A0A1V6SEW5"/>
<sequence length="243" mass="25971">MDPALEVPMPQPLSMNMTDDHSSIGTYINPATSAVDDIHSLFNLSISHRSVLYIILHDIMSNGINNPSGIFIAAIGPALTPVAAAITKPESTVQKLIETVVDFTIGDVAAARMAPALVVIYAFWTFAGSSSLSVAGQAMSKSEGLDNDHPRKHRVNMEGLPLRLMSAHHSLLENFPLFAAGACLAQVLAPGDQHILNLLGLHVLLKVGVFYPSYVVGVAPTRTLSHVLSVSAIIKVFWMLAQS</sequence>
<dbReference type="PANTHER" id="PTHR35371:SF1">
    <property type="entry name" value="BLR7753 PROTEIN"/>
    <property type="match status" value="1"/>
</dbReference>
<gene>
    <name evidence="5" type="ORF">PENVUL_c001G04019</name>
</gene>
<keyword evidence="6" id="KW-1185">Reference proteome</keyword>
<evidence type="ECO:0000313" key="6">
    <source>
        <dbReference type="Proteomes" id="UP000191518"/>
    </source>
</evidence>
<dbReference type="EMBL" id="MDYP01000001">
    <property type="protein sequence ID" value="OQE12545.1"/>
    <property type="molecule type" value="Genomic_DNA"/>
</dbReference>
<accession>A0A1V6SEW5</accession>
<proteinExistence type="predicted"/>
<dbReference type="PANTHER" id="PTHR35371">
    <property type="entry name" value="INNER MEMBRANE PROTEIN"/>
    <property type="match status" value="1"/>
</dbReference>
<evidence type="ECO:0000256" key="4">
    <source>
        <dbReference type="ARBA" id="ARBA00023136"/>
    </source>
</evidence>
<evidence type="ECO:0000256" key="3">
    <source>
        <dbReference type="ARBA" id="ARBA00022989"/>
    </source>
</evidence>
<evidence type="ECO:0000313" key="5">
    <source>
        <dbReference type="EMBL" id="OQE12545.1"/>
    </source>
</evidence>
<keyword evidence="4" id="KW-0472">Membrane</keyword>
<dbReference type="Proteomes" id="UP000191518">
    <property type="component" value="Unassembled WGS sequence"/>
</dbReference>
<comment type="caution">
    <text evidence="5">The sequence shown here is derived from an EMBL/GenBank/DDBJ whole genome shotgun (WGS) entry which is preliminary data.</text>
</comment>
<dbReference type="InterPro" id="IPR001129">
    <property type="entry name" value="Membr-assoc_MAPEG"/>
</dbReference>
<dbReference type="InterPro" id="IPR023352">
    <property type="entry name" value="MAPEG-like_dom_sf"/>
</dbReference>
<dbReference type="SUPFAM" id="SSF161084">
    <property type="entry name" value="MAPEG domain-like"/>
    <property type="match status" value="1"/>
</dbReference>
<reference evidence="6" key="1">
    <citation type="journal article" date="2017" name="Nat. Microbiol.">
        <title>Global analysis of biosynthetic gene clusters reveals vast potential of secondary metabolite production in Penicillium species.</title>
        <authorList>
            <person name="Nielsen J.C."/>
            <person name="Grijseels S."/>
            <person name="Prigent S."/>
            <person name="Ji B."/>
            <person name="Dainat J."/>
            <person name="Nielsen K.F."/>
            <person name="Frisvad J.C."/>
            <person name="Workman M."/>
            <person name="Nielsen J."/>
        </authorList>
    </citation>
    <scope>NUCLEOTIDE SEQUENCE [LARGE SCALE GENOMIC DNA]</scope>
    <source>
        <strain evidence="6">IBT 29486</strain>
    </source>
</reference>
<dbReference type="Pfam" id="PF01124">
    <property type="entry name" value="MAPEG"/>
    <property type="match status" value="1"/>
</dbReference>
<name>A0A1V6SEW5_9EURO</name>
<protein>
    <submittedName>
        <fullName evidence="5">Uncharacterized protein</fullName>
    </submittedName>
</protein>
<evidence type="ECO:0000256" key="2">
    <source>
        <dbReference type="ARBA" id="ARBA00022692"/>
    </source>
</evidence>
<keyword evidence="2" id="KW-0812">Transmembrane</keyword>
<keyword evidence="3" id="KW-1133">Transmembrane helix</keyword>
<dbReference type="GO" id="GO:0016020">
    <property type="term" value="C:membrane"/>
    <property type="evidence" value="ECO:0007669"/>
    <property type="project" value="UniProtKB-SubCell"/>
</dbReference>
<organism evidence="5 6">
    <name type="scientific">Penicillium vulpinum</name>
    <dbReference type="NCBI Taxonomy" id="29845"/>
    <lineage>
        <taxon>Eukaryota</taxon>
        <taxon>Fungi</taxon>
        <taxon>Dikarya</taxon>
        <taxon>Ascomycota</taxon>
        <taxon>Pezizomycotina</taxon>
        <taxon>Eurotiomycetes</taxon>
        <taxon>Eurotiomycetidae</taxon>
        <taxon>Eurotiales</taxon>
        <taxon>Aspergillaceae</taxon>
        <taxon>Penicillium</taxon>
    </lineage>
</organism>
<dbReference type="Gene3D" id="1.20.120.550">
    <property type="entry name" value="Membrane associated eicosanoid/glutathione metabolism-like domain"/>
    <property type="match status" value="1"/>
</dbReference>
<comment type="subcellular location">
    <subcellularLocation>
        <location evidence="1">Membrane</location>
    </subcellularLocation>
</comment>